<evidence type="ECO:0000313" key="2">
    <source>
        <dbReference type="Proteomes" id="UP000266861"/>
    </source>
</evidence>
<protein>
    <submittedName>
        <fullName evidence="1">Uncharacterized protein</fullName>
    </submittedName>
</protein>
<dbReference type="OrthoDB" id="2429771at2759"/>
<gene>
    <name evidence="1" type="ORF">Glove_120g92</name>
</gene>
<evidence type="ECO:0000313" key="1">
    <source>
        <dbReference type="EMBL" id="RHZ81453.1"/>
    </source>
</evidence>
<name>A0A397J8X8_9GLOM</name>
<proteinExistence type="predicted"/>
<reference evidence="1 2" key="1">
    <citation type="submission" date="2018-08" db="EMBL/GenBank/DDBJ databases">
        <title>Genome and evolution of the arbuscular mycorrhizal fungus Diversispora epigaea (formerly Glomus versiforme) and its bacterial endosymbionts.</title>
        <authorList>
            <person name="Sun X."/>
            <person name="Fei Z."/>
            <person name="Harrison M."/>
        </authorList>
    </citation>
    <scope>NUCLEOTIDE SEQUENCE [LARGE SCALE GENOMIC DNA]</scope>
    <source>
        <strain evidence="1 2">IT104</strain>
    </source>
</reference>
<comment type="caution">
    <text evidence="1">The sequence shown here is derived from an EMBL/GenBank/DDBJ whole genome shotgun (WGS) entry which is preliminary data.</text>
</comment>
<accession>A0A397J8X8</accession>
<dbReference type="AlphaFoldDB" id="A0A397J8X8"/>
<dbReference type="EMBL" id="PQFF01000112">
    <property type="protein sequence ID" value="RHZ81453.1"/>
    <property type="molecule type" value="Genomic_DNA"/>
</dbReference>
<organism evidence="1 2">
    <name type="scientific">Diversispora epigaea</name>
    <dbReference type="NCBI Taxonomy" id="1348612"/>
    <lineage>
        <taxon>Eukaryota</taxon>
        <taxon>Fungi</taxon>
        <taxon>Fungi incertae sedis</taxon>
        <taxon>Mucoromycota</taxon>
        <taxon>Glomeromycotina</taxon>
        <taxon>Glomeromycetes</taxon>
        <taxon>Diversisporales</taxon>
        <taxon>Diversisporaceae</taxon>
        <taxon>Diversispora</taxon>
    </lineage>
</organism>
<keyword evidence="2" id="KW-1185">Reference proteome</keyword>
<sequence length="247" mass="28847">MSNFYIPLKDIQDLWYNNFSKVTGLADWDKDIFCVNTKNEDTFVYEVLHNLLREIFRDSTFKLIWANSKSFVSKNCRSNRSENKENHRSEKPDFKIITKKKEEILFGKVKKKDSSSLLINKNLIKLSNFQSSALDELIKIYGNKIGLTSFEIWISGLRIQIYEMDLNYDGIYRMFLMSNVLTPTKRTQFLNIIPVLEALYKVKDRISEVFEIITSDTLSSLTRSSYVRIPTPPPKLVKIFIIGLLSN</sequence>
<dbReference type="Proteomes" id="UP000266861">
    <property type="component" value="Unassembled WGS sequence"/>
</dbReference>